<organism evidence="2 3">
    <name type="scientific">Pseudoalteromonas haloplanktis</name>
    <name type="common">Alteromonas haloplanktis</name>
    <dbReference type="NCBI Taxonomy" id="228"/>
    <lineage>
        <taxon>Bacteria</taxon>
        <taxon>Pseudomonadati</taxon>
        <taxon>Pseudomonadota</taxon>
        <taxon>Gammaproteobacteria</taxon>
        <taxon>Alteromonadales</taxon>
        <taxon>Pseudoalteromonadaceae</taxon>
        <taxon>Pseudoalteromonas</taxon>
    </lineage>
</organism>
<keyword evidence="1" id="KW-0812">Transmembrane</keyword>
<keyword evidence="1" id="KW-0472">Membrane</keyword>
<name>A0ABU1BD94_PSEHA</name>
<evidence type="ECO:0000313" key="2">
    <source>
        <dbReference type="EMBL" id="MDQ9092473.1"/>
    </source>
</evidence>
<dbReference type="RefSeq" id="WP_308700769.1">
    <property type="nucleotide sequence ID" value="NZ_JAVIFY010000009.1"/>
</dbReference>
<feature type="transmembrane region" description="Helical" evidence="1">
    <location>
        <begin position="63"/>
        <end position="83"/>
    </location>
</feature>
<protein>
    <submittedName>
        <fullName evidence="2">DUF2909 domain-containing protein</fullName>
    </submittedName>
</protein>
<dbReference type="Pfam" id="PF11137">
    <property type="entry name" value="DUF2909"/>
    <property type="match status" value="1"/>
</dbReference>
<dbReference type="EMBL" id="JAVIFY010000009">
    <property type="protein sequence ID" value="MDQ9092473.1"/>
    <property type="molecule type" value="Genomic_DNA"/>
</dbReference>
<evidence type="ECO:0000313" key="3">
    <source>
        <dbReference type="Proteomes" id="UP001226574"/>
    </source>
</evidence>
<feature type="transmembrane region" description="Helical" evidence="1">
    <location>
        <begin position="21"/>
        <end position="43"/>
    </location>
</feature>
<keyword evidence="1" id="KW-1133">Transmembrane helix</keyword>
<dbReference type="InterPro" id="IPR021313">
    <property type="entry name" value="DUF2909"/>
</dbReference>
<dbReference type="Proteomes" id="UP001226574">
    <property type="component" value="Unassembled WGS sequence"/>
</dbReference>
<accession>A0ABU1BD94</accession>
<gene>
    <name evidence="2" type="ORF">RC083_12825</name>
</gene>
<evidence type="ECO:0000256" key="1">
    <source>
        <dbReference type="SAM" id="Phobius"/>
    </source>
</evidence>
<proteinExistence type="predicted"/>
<sequence>MKIELSFCLRHKISCIKVNPVIIKIIIVLLLLFILFNLFRALFIMVSGRNNGRPMSYYLGRRVLFSVLVLIVVIAALKLGYIYPNANPTTHIQTQINITKPHQQNASTKLQLEMQNAYLG</sequence>
<comment type="caution">
    <text evidence="2">The sequence shown here is derived from an EMBL/GenBank/DDBJ whole genome shotgun (WGS) entry which is preliminary data.</text>
</comment>
<reference evidence="2 3" key="1">
    <citation type="submission" date="2023-08" db="EMBL/GenBank/DDBJ databases">
        <title>Pseudoalteromonas haloplanktis LL1 genome.</title>
        <authorList>
            <person name="Wu S."/>
        </authorList>
    </citation>
    <scope>NUCLEOTIDE SEQUENCE [LARGE SCALE GENOMIC DNA]</scope>
    <source>
        <strain evidence="2 3">LL1</strain>
    </source>
</reference>
<keyword evidence="3" id="KW-1185">Reference proteome</keyword>